<reference evidence="1" key="2">
    <citation type="submission" date="2013-10" db="EMBL/GenBank/DDBJ databases">
        <authorList>
            <person name="Aslett M."/>
        </authorList>
    </citation>
    <scope>NUCLEOTIDE SEQUENCE [LARGE SCALE GENOMIC DNA]</scope>
    <source>
        <strain evidence="1">Houghton</strain>
    </source>
</reference>
<dbReference type="VEuPathDB" id="ToxoDB:ETH_00005295"/>
<dbReference type="GeneID" id="25250267"/>
<evidence type="ECO:0000313" key="1">
    <source>
        <dbReference type="EMBL" id="CDJ37066.1"/>
    </source>
</evidence>
<proteinExistence type="predicted"/>
<name>U6KJT9_EIMTE</name>
<keyword evidence="2" id="KW-1185">Reference proteome</keyword>
<dbReference type="RefSeq" id="XP_013227904.1">
    <property type="nucleotide sequence ID" value="XM_013372450.1"/>
</dbReference>
<protein>
    <submittedName>
        <fullName evidence="1">Uncharacterized protein</fullName>
    </submittedName>
</protein>
<accession>U6KJT9</accession>
<dbReference type="EMBL" id="HG673746">
    <property type="protein sequence ID" value="CDJ37066.1"/>
    <property type="molecule type" value="Genomic_DNA"/>
</dbReference>
<gene>
    <name evidence="1" type="ORF">ETH_00005295</name>
</gene>
<dbReference type="OrthoDB" id="354875at2759"/>
<sequence length="315" mass="31264">MHAAAAVAAAAAAAAGVPLKSSSSSSSRVCIGSLGPQQQGLSLLCIVAAAERDPSLRGVQQHKLLFRVADSSGSVTLALPLGLLRSAAAAAAALEGAELEFTGPGAAAAAAAPPASAARLQQQQQQQLSAAATGAATAAAADTAAAVASVAAAGVTAAEAEALKLLLPPSAVVLLEGAYTSCAKGKLELSVSEGEPRFGGSKGAVSVLGFFFFPFVLSPYISDTFGAAAAAATAAAADRPWQRPAAIAAAAAAGGGDEVRLADAASGRLPLPSEPLERQQQQQQLLLLQQQQQQQQEDVLSCLGVPDPIMSLAHY</sequence>
<reference evidence="1" key="1">
    <citation type="submission" date="2013-10" db="EMBL/GenBank/DDBJ databases">
        <title>Genomic analysis of the causative agents of coccidiosis in chickens.</title>
        <authorList>
            <person name="Reid A.J."/>
            <person name="Blake D."/>
            <person name="Billington K."/>
            <person name="Browne H."/>
            <person name="Dunn M."/>
            <person name="Hung S."/>
            <person name="Kawahara F."/>
            <person name="Miranda-Saavedra D."/>
            <person name="Mourier T."/>
            <person name="Nagra H."/>
            <person name="Otto T.D."/>
            <person name="Rawlings N."/>
            <person name="Sanchez A."/>
            <person name="Sanders M."/>
            <person name="Subramaniam C."/>
            <person name="Tay Y."/>
            <person name="Dear P."/>
            <person name="Doerig C."/>
            <person name="Gruber A."/>
            <person name="Parkinson J."/>
            <person name="Shirley M."/>
            <person name="Wan K.L."/>
            <person name="Berriman M."/>
            <person name="Tomley F."/>
            <person name="Pain A."/>
        </authorList>
    </citation>
    <scope>NUCLEOTIDE SEQUENCE [LARGE SCALE GENOMIC DNA]</scope>
    <source>
        <strain evidence="1">Houghton</strain>
    </source>
</reference>
<evidence type="ECO:0000313" key="2">
    <source>
        <dbReference type="Proteomes" id="UP000030747"/>
    </source>
</evidence>
<organism evidence="1 2">
    <name type="scientific">Eimeria tenella</name>
    <name type="common">Coccidian parasite</name>
    <dbReference type="NCBI Taxonomy" id="5802"/>
    <lineage>
        <taxon>Eukaryota</taxon>
        <taxon>Sar</taxon>
        <taxon>Alveolata</taxon>
        <taxon>Apicomplexa</taxon>
        <taxon>Conoidasida</taxon>
        <taxon>Coccidia</taxon>
        <taxon>Eucoccidiorida</taxon>
        <taxon>Eimeriorina</taxon>
        <taxon>Eimeriidae</taxon>
        <taxon>Eimeria</taxon>
    </lineage>
</organism>
<dbReference type="Proteomes" id="UP000030747">
    <property type="component" value="Unassembled WGS sequence"/>
</dbReference>
<dbReference type="AlphaFoldDB" id="U6KJT9"/>
<dbReference type="VEuPathDB" id="ToxoDB:ETH2_0805400"/>